<dbReference type="PaxDb" id="7159-AAEL002729-PA"/>
<keyword evidence="2 4" id="KW-0863">Zinc-finger</keyword>
<dbReference type="InterPro" id="IPR013083">
    <property type="entry name" value="Znf_RING/FYVE/PHD"/>
</dbReference>
<dbReference type="GO" id="GO:0061630">
    <property type="term" value="F:ubiquitin protein ligase activity"/>
    <property type="evidence" value="ECO:0007669"/>
    <property type="project" value="InterPro"/>
</dbReference>
<dbReference type="Pfam" id="PF13923">
    <property type="entry name" value="zf-C3HC4_2"/>
    <property type="match status" value="1"/>
</dbReference>
<dbReference type="GO" id="GO:0005634">
    <property type="term" value="C:nucleus"/>
    <property type="evidence" value="ECO:0007669"/>
    <property type="project" value="TreeGrafter"/>
</dbReference>
<accession>Q17HD0</accession>
<dbReference type="OMA" id="HESKYND"/>
<feature type="compositionally biased region" description="Polar residues" evidence="5">
    <location>
        <begin position="175"/>
        <end position="197"/>
    </location>
</feature>
<feature type="compositionally biased region" description="Basic and acidic residues" evidence="5">
    <location>
        <begin position="227"/>
        <end position="244"/>
    </location>
</feature>
<feature type="domain" description="RING-type" evidence="6">
    <location>
        <begin position="85"/>
        <end position="126"/>
    </location>
</feature>
<evidence type="ECO:0000259" key="7">
    <source>
        <dbReference type="PROSITE" id="PS50158"/>
    </source>
</evidence>
<feature type="region of interest" description="Disordered" evidence="5">
    <location>
        <begin position="163"/>
        <end position="245"/>
    </location>
</feature>
<feature type="compositionally biased region" description="Basic and acidic residues" evidence="5">
    <location>
        <begin position="422"/>
        <end position="436"/>
    </location>
</feature>
<dbReference type="EMBL" id="CH477250">
    <property type="protein sequence ID" value="EAT46076.1"/>
    <property type="molecule type" value="Genomic_DNA"/>
</dbReference>
<organism evidence="8 9">
    <name type="scientific">Aedes aegypti</name>
    <name type="common">Yellowfever mosquito</name>
    <name type="synonym">Culex aegypti</name>
    <dbReference type="NCBI Taxonomy" id="7159"/>
    <lineage>
        <taxon>Eukaryota</taxon>
        <taxon>Metazoa</taxon>
        <taxon>Ecdysozoa</taxon>
        <taxon>Arthropoda</taxon>
        <taxon>Hexapoda</taxon>
        <taxon>Insecta</taxon>
        <taxon>Pterygota</taxon>
        <taxon>Neoptera</taxon>
        <taxon>Endopterygota</taxon>
        <taxon>Diptera</taxon>
        <taxon>Nematocera</taxon>
        <taxon>Culicoidea</taxon>
        <taxon>Culicidae</taxon>
        <taxon>Culicinae</taxon>
        <taxon>Aedini</taxon>
        <taxon>Aedes</taxon>
        <taxon>Stegomyia</taxon>
    </lineage>
</organism>
<dbReference type="SMART" id="SM00343">
    <property type="entry name" value="ZnF_C2HC"/>
    <property type="match status" value="1"/>
</dbReference>
<evidence type="ECO:0000256" key="3">
    <source>
        <dbReference type="ARBA" id="ARBA00022833"/>
    </source>
</evidence>
<feature type="compositionally biased region" description="Basic and acidic residues" evidence="5">
    <location>
        <begin position="307"/>
        <end position="327"/>
    </location>
</feature>
<dbReference type="InterPro" id="IPR001841">
    <property type="entry name" value="Znf_RING"/>
</dbReference>
<dbReference type="Gene3D" id="3.30.40.10">
    <property type="entry name" value="Zinc/RING finger domain, C3HC4 (zinc finger)"/>
    <property type="match status" value="1"/>
</dbReference>
<dbReference type="AlphaFoldDB" id="Q17HD0"/>
<dbReference type="InterPro" id="IPR033489">
    <property type="entry name" value="RBBP6"/>
</dbReference>
<feature type="domain" description="CCHC-type" evidence="7">
    <location>
        <begin position="23"/>
        <end position="38"/>
    </location>
</feature>
<dbReference type="PROSITE" id="PS50089">
    <property type="entry name" value="ZF_RING_2"/>
    <property type="match status" value="1"/>
</dbReference>
<dbReference type="SUPFAM" id="SSF57850">
    <property type="entry name" value="RING/U-box"/>
    <property type="match status" value="1"/>
</dbReference>
<feature type="compositionally biased region" description="Pro residues" evidence="5">
    <location>
        <begin position="357"/>
        <end position="380"/>
    </location>
</feature>
<keyword evidence="1" id="KW-0479">Metal-binding</keyword>
<dbReference type="eggNOG" id="KOG0314">
    <property type="taxonomic scope" value="Eukaryota"/>
</dbReference>
<dbReference type="Pfam" id="PF13696">
    <property type="entry name" value="zf-CCHC_2"/>
    <property type="match status" value="1"/>
</dbReference>
<proteinExistence type="predicted"/>
<dbReference type="SMART" id="SM00184">
    <property type="entry name" value="RING"/>
    <property type="match status" value="1"/>
</dbReference>
<keyword evidence="3" id="KW-0862">Zinc</keyword>
<dbReference type="InterPro" id="IPR025829">
    <property type="entry name" value="Zn_knuckle_CX2CX3GHX4C"/>
</dbReference>
<feature type="region of interest" description="Disordered" evidence="5">
    <location>
        <begin position="54"/>
        <end position="73"/>
    </location>
</feature>
<dbReference type="Gene3D" id="4.10.60.10">
    <property type="entry name" value="Zinc finger, CCHC-type"/>
    <property type="match status" value="1"/>
</dbReference>
<sequence>MRVSIYQKIRGASQSGEVPINYKCFRCNKPGHWIKNCPLGPLGKRNTGIPRSFIERDKDPENNPIIQPSQVPPEEKQVIPEDLICSICKDLFTDAVMIPCCGSSFCDECVRTALLESEDNECPDCKEKGSSPGSLIPNRFLRNSVNAFRNETGYTKTVVQKVASNKQTKPAEDPSNASVESMSSSTNITSVTGTSSADVDGEQNPEERDDNEKRDTGDQLQESYEDVSQHGDIDSPPTDDKVFDNESDYEDNITVTVPPAHLQSRGAFRGHYNGRQAHHRHDTPPVGREYPPQYSRGNSDSGASRTTEQHATEEAGSRTPTVEDKESSYNVVPPTSTKHEYDSRSPDYHQSASRGPMPMPPHTHPPHQQPPPMGGHPPAHPNYMGPQPHPVPAGPYPGPPHGAPHPYPGGYGMQGGYPPQRPYDHHGGMYHGERPRMMYPPRGGYGPHPPHMRPRHMAPMGPGGYPGVPNVGPG</sequence>
<feature type="compositionally biased region" description="Polar residues" evidence="5">
    <location>
        <begin position="295"/>
        <end position="306"/>
    </location>
</feature>
<dbReference type="VEuPathDB" id="VectorBase:AAEL019965"/>
<dbReference type="GO" id="GO:0003676">
    <property type="term" value="F:nucleic acid binding"/>
    <property type="evidence" value="ECO:0007669"/>
    <property type="project" value="InterPro"/>
</dbReference>
<name>Q17HD0_AEDAE</name>
<dbReference type="GO" id="GO:0016567">
    <property type="term" value="P:protein ubiquitination"/>
    <property type="evidence" value="ECO:0007669"/>
    <property type="project" value="InterPro"/>
</dbReference>
<gene>
    <name evidence="8" type="ORF">AaeL_AAEL002729</name>
</gene>
<feature type="compositionally biased region" description="Acidic residues" evidence="5">
    <location>
        <begin position="199"/>
        <end position="209"/>
    </location>
</feature>
<dbReference type="Proteomes" id="UP000682892">
    <property type="component" value="Unassembled WGS sequence"/>
</dbReference>
<dbReference type="PhylomeDB" id="Q17HD0"/>
<evidence type="ECO:0000256" key="2">
    <source>
        <dbReference type="ARBA" id="ARBA00022771"/>
    </source>
</evidence>
<dbReference type="GO" id="GO:0006397">
    <property type="term" value="P:mRNA processing"/>
    <property type="evidence" value="ECO:0007669"/>
    <property type="project" value="InterPro"/>
</dbReference>
<dbReference type="GO" id="GO:0006511">
    <property type="term" value="P:ubiquitin-dependent protein catabolic process"/>
    <property type="evidence" value="ECO:0007669"/>
    <property type="project" value="TreeGrafter"/>
</dbReference>
<reference evidence="8" key="2">
    <citation type="journal article" date="2007" name="Science">
        <title>Genome sequence of Aedes aegypti, a major arbovirus vector.</title>
        <authorList>
            <person name="Nene V."/>
            <person name="Wortman J.R."/>
            <person name="Lawson D."/>
            <person name="Haas B."/>
            <person name="Kodira C."/>
            <person name="Tu Z.J."/>
            <person name="Loftus B."/>
            <person name="Xi Z."/>
            <person name="Megy K."/>
            <person name="Grabherr M."/>
            <person name="Ren Q."/>
            <person name="Zdobnov E.M."/>
            <person name="Lobo N.F."/>
            <person name="Campbell K.S."/>
            <person name="Brown S.E."/>
            <person name="Bonaldo M.F."/>
            <person name="Zhu J."/>
            <person name="Sinkins S.P."/>
            <person name="Hogenkamp D.G."/>
            <person name="Amedeo P."/>
            <person name="Arensburger P."/>
            <person name="Atkinson P.W."/>
            <person name="Bidwell S."/>
            <person name="Biedler J."/>
            <person name="Birney E."/>
            <person name="Bruggner R.V."/>
            <person name="Costas J."/>
            <person name="Coy M.R."/>
            <person name="Crabtree J."/>
            <person name="Crawford M."/>
            <person name="Debruyn B."/>
            <person name="Decaprio D."/>
            <person name="Eiglmeier K."/>
            <person name="Eisenstadt E."/>
            <person name="El-Dorry H."/>
            <person name="Gelbart W.M."/>
            <person name="Gomes S.L."/>
            <person name="Hammond M."/>
            <person name="Hannick L.I."/>
            <person name="Hogan J.R."/>
            <person name="Holmes M.H."/>
            <person name="Jaffe D."/>
            <person name="Johnston J.S."/>
            <person name="Kennedy R.C."/>
            <person name="Koo H."/>
            <person name="Kravitz S."/>
            <person name="Kriventseva E.V."/>
            <person name="Kulp D."/>
            <person name="Labutti K."/>
            <person name="Lee E."/>
            <person name="Li S."/>
            <person name="Lovin D.D."/>
            <person name="Mao C."/>
            <person name="Mauceli E."/>
            <person name="Menck C.F."/>
            <person name="Miller J.R."/>
            <person name="Montgomery P."/>
            <person name="Mori A."/>
            <person name="Nascimento A.L."/>
            <person name="Naveira H.F."/>
            <person name="Nusbaum C."/>
            <person name="O'leary S."/>
            <person name="Orvis J."/>
            <person name="Pertea M."/>
            <person name="Quesneville H."/>
            <person name="Reidenbach K.R."/>
            <person name="Rogers Y.H."/>
            <person name="Roth C.W."/>
            <person name="Schneider J.R."/>
            <person name="Schatz M."/>
            <person name="Shumway M."/>
            <person name="Stanke M."/>
            <person name="Stinson E.O."/>
            <person name="Tubio J.M."/>
            <person name="Vanzee J.P."/>
            <person name="Verjovski-Almeida S."/>
            <person name="Werner D."/>
            <person name="White O."/>
            <person name="Wyder S."/>
            <person name="Zeng Q."/>
            <person name="Zhao Q."/>
            <person name="Zhao Y."/>
            <person name="Hill C.A."/>
            <person name="Raikhel A.S."/>
            <person name="Soares M.B."/>
            <person name="Knudson D.L."/>
            <person name="Lee N.H."/>
            <person name="Galagan J."/>
            <person name="Salzberg S.L."/>
            <person name="Paulsen I.T."/>
            <person name="Dimopoulos G."/>
            <person name="Collins F.H."/>
            <person name="Birren B."/>
            <person name="Fraser-Liggett C.M."/>
            <person name="Severson D.W."/>
        </authorList>
    </citation>
    <scope>NUCLEOTIDE SEQUENCE [LARGE SCALE GENOMIC DNA]</scope>
    <source>
        <strain evidence="8">Liverpool</strain>
    </source>
</reference>
<evidence type="ECO:0000313" key="9">
    <source>
        <dbReference type="Proteomes" id="UP000682892"/>
    </source>
</evidence>
<evidence type="ECO:0000313" key="8">
    <source>
        <dbReference type="EMBL" id="EAT46076.1"/>
    </source>
</evidence>
<dbReference type="STRING" id="7159.Q17HD0"/>
<reference evidence="8" key="1">
    <citation type="submission" date="2005-10" db="EMBL/GenBank/DDBJ databases">
        <authorList>
            <person name="Loftus B.J."/>
            <person name="Nene V.M."/>
            <person name="Hannick L.I."/>
            <person name="Bidwell S."/>
            <person name="Haas B."/>
            <person name="Amedeo P."/>
            <person name="Orvis J."/>
            <person name="Wortman J.R."/>
            <person name="White O.R."/>
            <person name="Salzberg S."/>
            <person name="Shumway M."/>
            <person name="Koo H."/>
            <person name="Zhao Y."/>
            <person name="Holmes M."/>
            <person name="Miller J."/>
            <person name="Schatz M."/>
            <person name="Pop M."/>
            <person name="Pai G."/>
            <person name="Utterback T."/>
            <person name="Rogers Y.-H."/>
            <person name="Kravitz S."/>
            <person name="Fraser C.M."/>
        </authorList>
    </citation>
    <scope>NUCLEOTIDE SEQUENCE</scope>
    <source>
        <strain evidence="8">Liverpool</strain>
    </source>
</reference>
<evidence type="ECO:0000256" key="1">
    <source>
        <dbReference type="ARBA" id="ARBA00022723"/>
    </source>
</evidence>
<dbReference type="GO" id="GO:0008270">
    <property type="term" value="F:zinc ion binding"/>
    <property type="evidence" value="ECO:0007669"/>
    <property type="project" value="UniProtKB-KW"/>
</dbReference>
<dbReference type="SUPFAM" id="SSF57756">
    <property type="entry name" value="Retrovirus zinc finger-like domains"/>
    <property type="match status" value="1"/>
</dbReference>
<dbReference type="CDD" id="cd16620">
    <property type="entry name" value="vRING-HC-C4C4_RBBP6"/>
    <property type="match status" value="1"/>
</dbReference>
<feature type="compositionally biased region" description="Pro residues" evidence="5">
    <location>
        <begin position="387"/>
        <end position="407"/>
    </location>
</feature>
<feature type="compositionally biased region" description="Basic and acidic residues" evidence="5">
    <location>
        <begin position="337"/>
        <end position="347"/>
    </location>
</feature>
<dbReference type="InterPro" id="IPR036875">
    <property type="entry name" value="Znf_CCHC_sf"/>
</dbReference>
<evidence type="ECO:0000256" key="4">
    <source>
        <dbReference type="PROSITE-ProRule" id="PRU00047"/>
    </source>
</evidence>
<dbReference type="HOGENOM" id="CLU_576488_0_0_1"/>
<dbReference type="PROSITE" id="PS50158">
    <property type="entry name" value="ZF_CCHC"/>
    <property type="match status" value="1"/>
</dbReference>
<feature type="region of interest" description="Disordered" evidence="5">
    <location>
        <begin position="274"/>
        <end position="474"/>
    </location>
</feature>
<protein>
    <submittedName>
        <fullName evidence="8">AAEL002729-PA</fullName>
    </submittedName>
</protein>
<evidence type="ECO:0000259" key="6">
    <source>
        <dbReference type="PROSITE" id="PS50089"/>
    </source>
</evidence>
<dbReference type="InterPro" id="IPR001878">
    <property type="entry name" value="Znf_CCHC"/>
</dbReference>
<evidence type="ECO:0000256" key="5">
    <source>
        <dbReference type="SAM" id="MobiDB-lite"/>
    </source>
</evidence>
<dbReference type="PANTHER" id="PTHR15439">
    <property type="entry name" value="RETINOBLASTOMA-BINDING PROTEIN 6"/>
    <property type="match status" value="1"/>
</dbReference>
<reference evidence="8" key="3">
    <citation type="submission" date="2012-09" db="EMBL/GenBank/DDBJ databases">
        <authorList>
            <consortium name="VectorBase"/>
        </authorList>
    </citation>
    <scope>NUCLEOTIDE SEQUENCE</scope>
    <source>
        <strain evidence="8">Liverpool</strain>
    </source>
</reference>
<dbReference type="PANTHER" id="PTHR15439:SF0">
    <property type="entry name" value="CELL DIVISION CYCLE AND APOPTOSIS REGULATOR PROTEIN 1-RELATED"/>
    <property type="match status" value="1"/>
</dbReference>